<organism evidence="1 2">
    <name type="scientific">Panagrolaimus sp. ES5</name>
    <dbReference type="NCBI Taxonomy" id="591445"/>
    <lineage>
        <taxon>Eukaryota</taxon>
        <taxon>Metazoa</taxon>
        <taxon>Ecdysozoa</taxon>
        <taxon>Nematoda</taxon>
        <taxon>Chromadorea</taxon>
        <taxon>Rhabditida</taxon>
        <taxon>Tylenchina</taxon>
        <taxon>Panagrolaimomorpha</taxon>
        <taxon>Panagrolaimoidea</taxon>
        <taxon>Panagrolaimidae</taxon>
        <taxon>Panagrolaimus</taxon>
    </lineage>
</organism>
<proteinExistence type="predicted"/>
<evidence type="ECO:0000313" key="1">
    <source>
        <dbReference type="Proteomes" id="UP000887579"/>
    </source>
</evidence>
<reference evidence="2" key="1">
    <citation type="submission" date="2022-11" db="UniProtKB">
        <authorList>
            <consortium name="WormBaseParasite"/>
        </authorList>
    </citation>
    <scope>IDENTIFICATION</scope>
</reference>
<dbReference type="WBParaSite" id="ES5_v2.g26889.t1">
    <property type="protein sequence ID" value="ES5_v2.g26889.t1"/>
    <property type="gene ID" value="ES5_v2.g26889"/>
</dbReference>
<accession>A0AC34GBP5</accession>
<sequence>MSGVKLFVVINLIALVGIISCFTIQQKDAASSSNGNCTACETIYNLALKNVKPEYIGNETSARSYMLGECNYFRQVGAGFWPFCFEMYTQNFNAFWQDLKVKTDPLQACKTLEICQ</sequence>
<name>A0AC34GBP5_9BILA</name>
<dbReference type="Proteomes" id="UP000887579">
    <property type="component" value="Unplaced"/>
</dbReference>
<protein>
    <submittedName>
        <fullName evidence="2">Saposin B-type domain-containing protein</fullName>
    </submittedName>
</protein>
<evidence type="ECO:0000313" key="2">
    <source>
        <dbReference type="WBParaSite" id="ES5_v2.g26889.t1"/>
    </source>
</evidence>